<dbReference type="GO" id="GO:0000155">
    <property type="term" value="F:phosphorelay sensor kinase activity"/>
    <property type="evidence" value="ECO:0007669"/>
    <property type="project" value="InterPro"/>
</dbReference>
<keyword evidence="6 11" id="KW-0418">Kinase</keyword>
<dbReference type="Proteomes" id="UP000007058">
    <property type="component" value="Chromosome"/>
</dbReference>
<keyword evidence="8" id="KW-1133">Transmembrane helix</keyword>
<dbReference type="OrthoDB" id="9795133at2"/>
<dbReference type="SUPFAM" id="SSF47384">
    <property type="entry name" value="Homodimeric domain of signal transducing histidine kinase"/>
    <property type="match status" value="1"/>
</dbReference>
<dbReference type="InterPro" id="IPR003661">
    <property type="entry name" value="HisK_dim/P_dom"/>
</dbReference>
<evidence type="ECO:0000256" key="3">
    <source>
        <dbReference type="ARBA" id="ARBA00012438"/>
    </source>
</evidence>
<dbReference type="SMART" id="SM00387">
    <property type="entry name" value="HATPase_c"/>
    <property type="match status" value="1"/>
</dbReference>
<evidence type="ECO:0000256" key="1">
    <source>
        <dbReference type="ARBA" id="ARBA00000085"/>
    </source>
</evidence>
<dbReference type="EMBL" id="AP007255">
    <property type="protein sequence ID" value="BAE51017.1"/>
    <property type="molecule type" value="Genomic_DNA"/>
</dbReference>
<feature type="transmembrane region" description="Helical" evidence="8">
    <location>
        <begin position="17"/>
        <end position="37"/>
    </location>
</feature>
<dbReference type="STRING" id="342108.amb2213"/>
<dbReference type="InterPro" id="IPR003594">
    <property type="entry name" value="HATPase_dom"/>
</dbReference>
<dbReference type="InterPro" id="IPR013656">
    <property type="entry name" value="PAS_4"/>
</dbReference>
<dbReference type="EC" id="2.7.13.3" evidence="3"/>
<reference evidence="11 12" key="1">
    <citation type="journal article" date="2005" name="DNA Res.">
        <title>Complete genome sequence of the facultative anaerobic magnetotactic bacterium Magnetospirillum sp. strain AMB-1.</title>
        <authorList>
            <person name="Matsunaga T."/>
            <person name="Okamura Y."/>
            <person name="Fukuda Y."/>
            <person name="Wahyudi A.T."/>
            <person name="Murase Y."/>
            <person name="Takeyama H."/>
        </authorList>
    </citation>
    <scope>NUCLEOTIDE SEQUENCE [LARGE SCALE GENOMIC DNA]</scope>
    <source>
        <strain evidence="12">ATCC 700264 / AMB-1</strain>
    </source>
</reference>
<keyword evidence="8" id="KW-0812">Transmembrane</keyword>
<keyword evidence="7" id="KW-0175">Coiled coil</keyword>
<dbReference type="Pfam" id="PF17149">
    <property type="entry name" value="CHASE5"/>
    <property type="match status" value="1"/>
</dbReference>
<comment type="subcellular location">
    <subcellularLocation>
        <location evidence="2">Membrane</location>
    </subcellularLocation>
</comment>
<dbReference type="InterPro" id="IPR036097">
    <property type="entry name" value="HisK_dim/P_sf"/>
</dbReference>
<dbReference type="KEGG" id="mag:amb2213"/>
<sequence length="623" mass="68598">MTFASALARRGSVAHRLIIRLGVTGLAVALLIAAGLVTADYQITLQRTDERFHQIEAGYLASVTENVWLQDGERLGQLVAGIRQTPYVQLVRVTDETGAVLVADGPGGDGEMITRRYPLARVYYGKELRIGLLEVSVSQRLLLRPVLHRAGLLLLANIILMAGILAALYWQVYRLIAQPLAQMAAHVRHMNLDRADWEMQLVSPHDELKDLAAAYAEMRQAIDQGYHALRSREEHLRIVFDNSPVSLWEEDFSRVKREVDALRGSMDLEIEVYLEAHPDFVVRCAALVEVVNVNAATLALHNAPSRAALLGNLQKTFTTASFHTFRRQIVAIWKGETELSVEGEVKTLSGDRRQVMLHWRVPPGHEGCLDRVLVALENITERKAAEQALAASLEKLVRTNQELERLTEITAHDLQEPARGIVSFSQLLERRIGPTLDADTSDLLGYLTNAGRRMQDQVRGLLAYAQVAPLDSPVEPQSLDAALHGACEALADPIGQCGAVVEAEPLPRVMGNEALLIDLFIRLIDNALKFARAEAPPRITITASVSDTMVTVAVADHGIGILPSYADDVFQVFRRLHGPDHFPGVGIGLAICRKIVERLGGNIWIDTTVTEGCTVRFSLPPAP</sequence>
<dbReference type="Gene3D" id="6.10.340.10">
    <property type="match status" value="1"/>
</dbReference>
<gene>
    <name evidence="11" type="ordered locus">amb2213</name>
</gene>
<evidence type="ECO:0000256" key="6">
    <source>
        <dbReference type="ARBA" id="ARBA00022777"/>
    </source>
</evidence>
<dbReference type="SUPFAM" id="SSF55785">
    <property type="entry name" value="PYP-like sensor domain (PAS domain)"/>
    <property type="match status" value="1"/>
</dbReference>
<dbReference type="InterPro" id="IPR036890">
    <property type="entry name" value="HATPase_C_sf"/>
</dbReference>
<dbReference type="Gene3D" id="1.10.287.130">
    <property type="match status" value="1"/>
</dbReference>
<dbReference type="Pfam" id="PF08448">
    <property type="entry name" value="PAS_4"/>
    <property type="match status" value="1"/>
</dbReference>
<dbReference type="PROSITE" id="PS50109">
    <property type="entry name" value="HIS_KIN"/>
    <property type="match status" value="1"/>
</dbReference>
<evidence type="ECO:0000256" key="2">
    <source>
        <dbReference type="ARBA" id="ARBA00004370"/>
    </source>
</evidence>
<keyword evidence="5" id="KW-0808">Transferase</keyword>
<dbReference type="RefSeq" id="WP_011384611.1">
    <property type="nucleotide sequence ID" value="NC_007626.1"/>
</dbReference>
<evidence type="ECO:0000256" key="7">
    <source>
        <dbReference type="SAM" id="Coils"/>
    </source>
</evidence>
<evidence type="ECO:0000256" key="4">
    <source>
        <dbReference type="ARBA" id="ARBA00022553"/>
    </source>
</evidence>
<dbReference type="PANTHER" id="PTHR43304:SF1">
    <property type="entry name" value="PAC DOMAIN-CONTAINING PROTEIN"/>
    <property type="match status" value="1"/>
</dbReference>
<dbReference type="Gene3D" id="3.30.450.20">
    <property type="entry name" value="PAS domain"/>
    <property type="match status" value="1"/>
</dbReference>
<name>Q2W558_PARM1</name>
<dbReference type="GO" id="GO:0016020">
    <property type="term" value="C:membrane"/>
    <property type="evidence" value="ECO:0007669"/>
    <property type="project" value="UniProtKB-SubCell"/>
</dbReference>
<evidence type="ECO:0000313" key="11">
    <source>
        <dbReference type="EMBL" id="BAE51017.1"/>
    </source>
</evidence>
<dbReference type="Gene3D" id="3.30.565.10">
    <property type="entry name" value="Histidine kinase-like ATPase, C-terminal domain"/>
    <property type="match status" value="1"/>
</dbReference>
<dbReference type="InterPro" id="IPR033414">
    <property type="entry name" value="Sensor_dom"/>
</dbReference>
<dbReference type="InterPro" id="IPR005467">
    <property type="entry name" value="His_kinase_dom"/>
</dbReference>
<keyword evidence="4" id="KW-0597">Phosphoprotein</keyword>
<feature type="coiled-coil region" evidence="7">
    <location>
        <begin position="376"/>
        <end position="409"/>
    </location>
</feature>
<dbReference type="PROSITE" id="PS50885">
    <property type="entry name" value="HAMP"/>
    <property type="match status" value="1"/>
</dbReference>
<dbReference type="InterPro" id="IPR004358">
    <property type="entry name" value="Sig_transdc_His_kin-like_C"/>
</dbReference>
<dbReference type="PANTHER" id="PTHR43304">
    <property type="entry name" value="PHYTOCHROME-LIKE PROTEIN CPH1"/>
    <property type="match status" value="1"/>
</dbReference>
<keyword evidence="12" id="KW-1185">Reference proteome</keyword>
<accession>Q2W558</accession>
<dbReference type="CDD" id="cd00082">
    <property type="entry name" value="HisKA"/>
    <property type="match status" value="1"/>
</dbReference>
<feature type="domain" description="HAMP" evidence="10">
    <location>
        <begin position="174"/>
        <end position="227"/>
    </location>
</feature>
<evidence type="ECO:0000259" key="9">
    <source>
        <dbReference type="PROSITE" id="PS50109"/>
    </source>
</evidence>
<evidence type="ECO:0000259" key="10">
    <source>
        <dbReference type="PROSITE" id="PS50885"/>
    </source>
</evidence>
<protein>
    <recommendedName>
        <fullName evidence="3">histidine kinase</fullName>
        <ecNumber evidence="3">2.7.13.3</ecNumber>
    </recommendedName>
</protein>
<dbReference type="AlphaFoldDB" id="Q2W558"/>
<dbReference type="Pfam" id="PF02518">
    <property type="entry name" value="HATPase_c"/>
    <property type="match status" value="1"/>
</dbReference>
<dbReference type="InterPro" id="IPR052162">
    <property type="entry name" value="Sensor_kinase/Photoreceptor"/>
</dbReference>
<evidence type="ECO:0000313" key="12">
    <source>
        <dbReference type="Proteomes" id="UP000007058"/>
    </source>
</evidence>
<dbReference type="PRINTS" id="PR00344">
    <property type="entry name" value="BCTRLSENSOR"/>
</dbReference>
<evidence type="ECO:0000256" key="5">
    <source>
        <dbReference type="ARBA" id="ARBA00022679"/>
    </source>
</evidence>
<proteinExistence type="predicted"/>
<dbReference type="SUPFAM" id="SSF55874">
    <property type="entry name" value="ATPase domain of HSP90 chaperone/DNA topoisomerase II/histidine kinase"/>
    <property type="match status" value="1"/>
</dbReference>
<dbReference type="HOGENOM" id="CLU_430718_0_0_5"/>
<comment type="catalytic activity">
    <reaction evidence="1">
        <text>ATP + protein L-histidine = ADP + protein N-phospho-L-histidine.</text>
        <dbReference type="EC" id="2.7.13.3"/>
    </reaction>
</comment>
<keyword evidence="8" id="KW-0472">Membrane</keyword>
<evidence type="ECO:0000256" key="8">
    <source>
        <dbReference type="SAM" id="Phobius"/>
    </source>
</evidence>
<dbReference type="InterPro" id="IPR003660">
    <property type="entry name" value="HAMP_dom"/>
</dbReference>
<dbReference type="InterPro" id="IPR035965">
    <property type="entry name" value="PAS-like_dom_sf"/>
</dbReference>
<feature type="domain" description="Histidine kinase" evidence="9">
    <location>
        <begin position="409"/>
        <end position="623"/>
    </location>
</feature>
<feature type="transmembrane region" description="Helical" evidence="8">
    <location>
        <begin position="150"/>
        <end position="170"/>
    </location>
</feature>
<organism evidence="11 12">
    <name type="scientific">Paramagnetospirillum magneticum (strain ATCC 700264 / AMB-1)</name>
    <name type="common">Magnetospirillum magneticum</name>
    <dbReference type="NCBI Taxonomy" id="342108"/>
    <lineage>
        <taxon>Bacteria</taxon>
        <taxon>Pseudomonadati</taxon>
        <taxon>Pseudomonadota</taxon>
        <taxon>Alphaproteobacteria</taxon>
        <taxon>Rhodospirillales</taxon>
        <taxon>Magnetospirillaceae</taxon>
        <taxon>Paramagnetospirillum</taxon>
    </lineage>
</organism>